<dbReference type="OrthoDB" id="9996946at2"/>
<feature type="transmembrane region" description="Helical" evidence="1">
    <location>
        <begin position="78"/>
        <end position="105"/>
    </location>
</feature>
<evidence type="ECO:0000256" key="1">
    <source>
        <dbReference type="SAM" id="Phobius"/>
    </source>
</evidence>
<evidence type="ECO:0000313" key="2">
    <source>
        <dbReference type="EMBL" id="RXJ84962.1"/>
    </source>
</evidence>
<organism evidence="2 3">
    <name type="scientific">Arcobacter cloacae</name>
    <dbReference type="NCBI Taxonomy" id="1054034"/>
    <lineage>
        <taxon>Bacteria</taxon>
        <taxon>Pseudomonadati</taxon>
        <taxon>Campylobacterota</taxon>
        <taxon>Epsilonproteobacteria</taxon>
        <taxon>Campylobacterales</taxon>
        <taxon>Arcobacteraceae</taxon>
        <taxon>Arcobacter</taxon>
    </lineage>
</organism>
<dbReference type="RefSeq" id="WP_128985823.1">
    <property type="nucleotide sequence ID" value="NZ_PDJZ01000003.1"/>
</dbReference>
<proteinExistence type="predicted"/>
<accession>A0A4Q0ZFW0</accession>
<sequence>MKNFKYKKYLPHDLGKIIYFDDINAKIKLKDRFTLNILFSIFSFIAVCLSFFLFYYAYEDNSLGSLYLALLLTPLSIYYLYIFVSNIFILKINVVCDKGIITLYLDKKEKLKKKKEFYFKKEYELHIKQRKNLHLVGRYKYTYDTYLEFSKNDKKLFQFFEMNNKRFFDETIKAFKVYKITRN</sequence>
<keyword evidence="1" id="KW-1133">Transmembrane helix</keyword>
<keyword evidence="1" id="KW-0812">Transmembrane</keyword>
<gene>
    <name evidence="2" type="ORF">CRU90_03125</name>
</gene>
<reference evidence="2 3" key="1">
    <citation type="submission" date="2017-10" db="EMBL/GenBank/DDBJ databases">
        <title>Genomics of the genus Arcobacter.</title>
        <authorList>
            <person name="Perez-Cataluna A."/>
            <person name="Figueras M.J."/>
        </authorList>
    </citation>
    <scope>NUCLEOTIDE SEQUENCE [LARGE SCALE GENOMIC DNA]</scope>
    <source>
        <strain evidence="2 3">F26</strain>
    </source>
</reference>
<name>A0A4Q0ZFW0_9BACT</name>
<dbReference type="EMBL" id="PDJZ01000003">
    <property type="protein sequence ID" value="RXJ84962.1"/>
    <property type="molecule type" value="Genomic_DNA"/>
</dbReference>
<dbReference type="AlphaFoldDB" id="A0A4Q0ZFW0"/>
<keyword evidence="1" id="KW-0472">Membrane</keyword>
<feature type="transmembrane region" description="Helical" evidence="1">
    <location>
        <begin position="33"/>
        <end position="58"/>
    </location>
</feature>
<dbReference type="Proteomes" id="UP000290870">
    <property type="component" value="Unassembled WGS sequence"/>
</dbReference>
<protein>
    <submittedName>
        <fullName evidence="2">Uncharacterized protein</fullName>
    </submittedName>
</protein>
<evidence type="ECO:0000313" key="3">
    <source>
        <dbReference type="Proteomes" id="UP000290870"/>
    </source>
</evidence>
<comment type="caution">
    <text evidence="2">The sequence shown here is derived from an EMBL/GenBank/DDBJ whole genome shotgun (WGS) entry which is preliminary data.</text>
</comment>